<gene>
    <name evidence="5" type="ORF">BTN92_00365</name>
    <name evidence="6" type="ORF">C6N14_01165</name>
    <name evidence="4" type="ORF">HI921_10830</name>
</gene>
<evidence type="ECO:0000313" key="8">
    <source>
        <dbReference type="Proteomes" id="UP000244022"/>
    </source>
</evidence>
<reference evidence="4 9" key="3">
    <citation type="submission" date="2020-04" db="EMBL/GenBank/DDBJ databases">
        <authorList>
            <person name="Abaymova A."/>
            <person name="Teymurazov M."/>
            <person name="Tazyna O."/>
            <person name="Chatushin Y."/>
            <person name="Svetoch E."/>
            <person name="Pereligyn V."/>
            <person name="Pohylenko V."/>
            <person name="Platonov M."/>
            <person name="Kartsev N."/>
            <person name="Skryabin Y."/>
            <person name="Sizova A."/>
            <person name="Solomentsev V."/>
            <person name="Kislichkina A."/>
            <person name="Bogun A."/>
        </authorList>
    </citation>
    <scope>NUCLEOTIDE SEQUENCE [LARGE SCALE GENOMIC DNA]</scope>
    <source>
        <strain evidence="4">SCPM-O-B-8398</strain>
        <strain evidence="9">SCPM-O-B-8398 (E28)</strain>
    </source>
</reference>
<evidence type="ECO:0000313" key="9">
    <source>
        <dbReference type="Proteomes" id="UP000557857"/>
    </source>
</evidence>
<evidence type="ECO:0000256" key="1">
    <source>
        <dbReference type="ARBA" id="ARBA00022679"/>
    </source>
</evidence>
<dbReference type="SUPFAM" id="SSF55729">
    <property type="entry name" value="Acyl-CoA N-acyltransferases (Nat)"/>
    <property type="match status" value="1"/>
</dbReference>
<dbReference type="Proteomes" id="UP000189299">
    <property type="component" value="Unassembled WGS sequence"/>
</dbReference>
<dbReference type="Gene3D" id="3.40.630.30">
    <property type="match status" value="1"/>
</dbReference>
<sequence>MIRTARVEDAETINKLNKEELGYEMPLSETTKQLKYILAQPEIYVIDVYEEEGTRKVLGYVHAQKYATLLSPTLFNILALAVSSKAQHQGIGRRLMESVEKQGKERGYFGVRLNSGEHRNEAHRFYERIGYHSTKWQKQFQKRFSK</sequence>
<dbReference type="PANTHER" id="PTHR43877">
    <property type="entry name" value="AMINOALKYLPHOSPHONATE N-ACETYLTRANSFERASE-RELATED-RELATED"/>
    <property type="match status" value="1"/>
</dbReference>
<protein>
    <submittedName>
        <fullName evidence="4 5">N-acetyltransferase</fullName>
    </submittedName>
</protein>
<dbReference type="AlphaFoldDB" id="A0A1V2UM77"/>
<evidence type="ECO:0000313" key="7">
    <source>
        <dbReference type="Proteomes" id="UP000189299"/>
    </source>
</evidence>
<dbReference type="EMBL" id="JABCAG010000032">
    <property type="protein sequence ID" value="NMP58948.1"/>
    <property type="molecule type" value="Genomic_DNA"/>
</dbReference>
<evidence type="ECO:0000313" key="4">
    <source>
        <dbReference type="EMBL" id="NMP58948.1"/>
    </source>
</evidence>
<dbReference type="RefSeq" id="WP_062804862.1">
    <property type="nucleotide sequence ID" value="NZ_CABMMO010000001.1"/>
</dbReference>
<feature type="domain" description="N-acetyltransferase" evidence="3">
    <location>
        <begin position="1"/>
        <end position="146"/>
    </location>
</feature>
<proteinExistence type="predicted"/>
<dbReference type="PROSITE" id="PS51186">
    <property type="entry name" value="GNAT"/>
    <property type="match status" value="1"/>
</dbReference>
<keyword evidence="2" id="KW-0012">Acyltransferase</keyword>
<dbReference type="OrthoDB" id="9797826at2"/>
<dbReference type="Proteomes" id="UP000244022">
    <property type="component" value="Unassembled WGS sequence"/>
</dbReference>
<keyword evidence="1 5" id="KW-0808">Transferase</keyword>
<reference evidence="6 8" key="2">
    <citation type="submission" date="2018-03" db="EMBL/GenBank/DDBJ databases">
        <title>Draft genome sequences of four Enterococcus mundtii strains isolated from beef slaughterhouses in Kenya.</title>
        <authorList>
            <person name="Wambui J."/>
            <person name="Stevens M."/>
            <person name="Njage P."/>
            <person name="Stephan R."/>
            <person name="Tasara T."/>
        </authorList>
    </citation>
    <scope>NUCLEOTIDE SEQUENCE [LARGE SCALE GENOMIC DNA]</scope>
    <source>
        <strain evidence="6 8">H18-EM</strain>
    </source>
</reference>
<organism evidence="5 7">
    <name type="scientific">Enterococcus mundtii</name>
    <dbReference type="NCBI Taxonomy" id="53346"/>
    <lineage>
        <taxon>Bacteria</taxon>
        <taxon>Bacillati</taxon>
        <taxon>Bacillota</taxon>
        <taxon>Bacilli</taxon>
        <taxon>Lactobacillales</taxon>
        <taxon>Enterococcaceae</taxon>
        <taxon>Enterococcus</taxon>
    </lineage>
</organism>
<dbReference type="InterPro" id="IPR016181">
    <property type="entry name" value="Acyl_CoA_acyltransferase"/>
</dbReference>
<dbReference type="CDD" id="cd04301">
    <property type="entry name" value="NAT_SF"/>
    <property type="match status" value="1"/>
</dbReference>
<dbReference type="Proteomes" id="UP000557857">
    <property type="component" value="Unassembled WGS sequence"/>
</dbReference>
<dbReference type="InterPro" id="IPR050832">
    <property type="entry name" value="Bact_Acetyltransf"/>
</dbReference>
<evidence type="ECO:0000313" key="6">
    <source>
        <dbReference type="EMBL" id="PTO37388.1"/>
    </source>
</evidence>
<comment type="caution">
    <text evidence="5">The sequence shown here is derived from an EMBL/GenBank/DDBJ whole genome shotgun (WGS) entry which is preliminary data.</text>
</comment>
<evidence type="ECO:0000259" key="3">
    <source>
        <dbReference type="PROSITE" id="PS51186"/>
    </source>
</evidence>
<reference evidence="5 7" key="1">
    <citation type="submission" date="2016-12" db="EMBL/GenBank/DDBJ databases">
        <authorList>
            <person name="Song W.-J."/>
            <person name="Kurnit D.M."/>
        </authorList>
    </citation>
    <scope>NUCLEOTIDE SEQUENCE [LARGE SCALE GENOMIC DNA]</scope>
    <source>
        <strain evidence="5 7">CGB1038-1_S1</strain>
    </source>
</reference>
<dbReference type="InterPro" id="IPR000182">
    <property type="entry name" value="GNAT_dom"/>
</dbReference>
<dbReference type="STRING" id="53346.A5802_001782"/>
<evidence type="ECO:0000313" key="5">
    <source>
        <dbReference type="EMBL" id="ONN44620.1"/>
    </source>
</evidence>
<dbReference type="GO" id="GO:0016747">
    <property type="term" value="F:acyltransferase activity, transferring groups other than amino-acyl groups"/>
    <property type="evidence" value="ECO:0007669"/>
    <property type="project" value="InterPro"/>
</dbReference>
<name>A0A1V2UM77_ENTMU</name>
<accession>A0A1V2UM77</accession>
<dbReference type="EMBL" id="PYGR01000002">
    <property type="protein sequence ID" value="PTO37388.1"/>
    <property type="molecule type" value="Genomic_DNA"/>
</dbReference>
<dbReference type="EMBL" id="MSTR01000001">
    <property type="protein sequence ID" value="ONN44620.1"/>
    <property type="molecule type" value="Genomic_DNA"/>
</dbReference>
<dbReference type="Pfam" id="PF00583">
    <property type="entry name" value="Acetyltransf_1"/>
    <property type="match status" value="1"/>
</dbReference>
<evidence type="ECO:0000256" key="2">
    <source>
        <dbReference type="ARBA" id="ARBA00023315"/>
    </source>
</evidence>